<dbReference type="Proteomes" id="UP000075683">
    <property type="component" value="Unassembled WGS sequence"/>
</dbReference>
<gene>
    <name evidence="1" type="ORF">B4135_2507</name>
</gene>
<reference evidence="1 2" key="1">
    <citation type="submission" date="2016-01" db="EMBL/GenBank/DDBJ databases">
        <title>Draft Genome Sequences of Seven Thermophilic Sporeformers Isolated from Foods.</title>
        <authorList>
            <person name="Berendsen E.M."/>
            <person name="Wells-Bennik M.H."/>
            <person name="Krawcyk A.O."/>
            <person name="De Jong A."/>
            <person name="Holsappel S."/>
            <person name="Eijlander R.T."/>
            <person name="Kuipers O.P."/>
        </authorList>
    </citation>
    <scope>NUCLEOTIDE SEQUENCE [LARGE SCALE GENOMIC DNA]</scope>
    <source>
        <strain evidence="1 2">B4135</strain>
    </source>
</reference>
<protein>
    <submittedName>
        <fullName evidence="1">Uncharacterized protein</fullName>
    </submittedName>
</protein>
<comment type="caution">
    <text evidence="1">The sequence shown here is derived from an EMBL/GenBank/DDBJ whole genome shotgun (WGS) entry which is preliminary data.</text>
</comment>
<dbReference type="EMBL" id="LQYT01000056">
    <property type="protein sequence ID" value="KYD17485.1"/>
    <property type="molecule type" value="Genomic_DNA"/>
</dbReference>
<evidence type="ECO:0000313" key="2">
    <source>
        <dbReference type="Proteomes" id="UP000075683"/>
    </source>
</evidence>
<organism evidence="1 2">
    <name type="scientific">Caldibacillus debilis</name>
    <dbReference type="NCBI Taxonomy" id="301148"/>
    <lineage>
        <taxon>Bacteria</taxon>
        <taxon>Bacillati</taxon>
        <taxon>Bacillota</taxon>
        <taxon>Bacilli</taxon>
        <taxon>Bacillales</taxon>
        <taxon>Bacillaceae</taxon>
        <taxon>Caldibacillus</taxon>
    </lineage>
</organism>
<sequence length="73" mass="8551">MKPKNTNKKATIPFFADRSIFLSFLPRQKNNSPKVPADGLETDIKTFFNCTRRFHFLSEFFHINVVIIESFLV</sequence>
<proteinExistence type="predicted"/>
<dbReference type="STRING" id="301148.B4135_2507"/>
<dbReference type="AlphaFoldDB" id="A0A150LZ07"/>
<name>A0A150LZ07_9BACI</name>
<accession>A0A150LZ07</accession>
<evidence type="ECO:0000313" key="1">
    <source>
        <dbReference type="EMBL" id="KYD17485.1"/>
    </source>
</evidence>